<name>A0ABW0SJV4_9GAMM</name>
<dbReference type="Proteomes" id="UP001596036">
    <property type="component" value="Unassembled WGS sequence"/>
</dbReference>
<proteinExistence type="predicted"/>
<dbReference type="RefSeq" id="WP_386753394.1">
    <property type="nucleotide sequence ID" value="NZ_JBHSNM010000001.1"/>
</dbReference>
<gene>
    <name evidence="1" type="ORF">ACFPN1_04640</name>
</gene>
<dbReference type="EMBL" id="JBHSNM010000001">
    <property type="protein sequence ID" value="MFC5569357.1"/>
    <property type="molecule type" value="Genomic_DNA"/>
</dbReference>
<evidence type="ECO:0000313" key="2">
    <source>
        <dbReference type="Proteomes" id="UP001596036"/>
    </source>
</evidence>
<evidence type="ECO:0000313" key="1">
    <source>
        <dbReference type="EMBL" id="MFC5569357.1"/>
    </source>
</evidence>
<keyword evidence="2" id="KW-1185">Reference proteome</keyword>
<organism evidence="1 2">
    <name type="scientific">Lysobacter yangpyeongensis</name>
    <dbReference type="NCBI Taxonomy" id="346182"/>
    <lineage>
        <taxon>Bacteria</taxon>
        <taxon>Pseudomonadati</taxon>
        <taxon>Pseudomonadota</taxon>
        <taxon>Gammaproteobacteria</taxon>
        <taxon>Lysobacterales</taxon>
        <taxon>Lysobacteraceae</taxon>
        <taxon>Lysobacter</taxon>
    </lineage>
</organism>
<reference evidence="2" key="1">
    <citation type="journal article" date="2019" name="Int. J. Syst. Evol. Microbiol.">
        <title>The Global Catalogue of Microorganisms (GCM) 10K type strain sequencing project: providing services to taxonomists for standard genome sequencing and annotation.</title>
        <authorList>
            <consortium name="The Broad Institute Genomics Platform"/>
            <consortium name="The Broad Institute Genome Sequencing Center for Infectious Disease"/>
            <person name="Wu L."/>
            <person name="Ma J."/>
        </authorList>
    </citation>
    <scope>NUCLEOTIDE SEQUENCE [LARGE SCALE GENOMIC DNA]</scope>
    <source>
        <strain evidence="2">KACC 11407</strain>
    </source>
</reference>
<accession>A0ABW0SJV4</accession>
<protein>
    <submittedName>
        <fullName evidence="1">Uncharacterized protein</fullName>
    </submittedName>
</protein>
<comment type="caution">
    <text evidence="1">The sequence shown here is derived from an EMBL/GenBank/DDBJ whole genome shotgun (WGS) entry which is preliminary data.</text>
</comment>
<sequence>MSAIAKFIPHVAHPRLSVPTAARFLRLPAIDQWRILHEQKYPKQAPHVFKQQFYGVARSGIRQLIEEGLPGLIDARAAAEAIPKLPKREHTLRVIESFAASDHMARGLRVGVNKQYQLDVGGLELRLSPDLFAYEGNEERFIYFNYKAKQYDAEAAKMTLEIAHWLLEEVGFKVEPRQVEFIDLFTGTLHKISRRRSKTIKLLSENAKLIQRMWPAIDP</sequence>